<dbReference type="GO" id="GO:0005739">
    <property type="term" value="C:mitochondrion"/>
    <property type="evidence" value="ECO:0007669"/>
    <property type="project" value="TreeGrafter"/>
</dbReference>
<evidence type="ECO:0000313" key="10">
    <source>
        <dbReference type="Proteomes" id="UP000678499"/>
    </source>
</evidence>
<reference evidence="9" key="1">
    <citation type="submission" date="2020-11" db="EMBL/GenBank/DDBJ databases">
        <authorList>
            <person name="Tran Van P."/>
        </authorList>
    </citation>
    <scope>NUCLEOTIDE SEQUENCE</scope>
</reference>
<evidence type="ECO:0000256" key="2">
    <source>
        <dbReference type="ARBA" id="ARBA00006824"/>
    </source>
</evidence>
<feature type="transmembrane region" description="Helical" evidence="7">
    <location>
        <begin position="503"/>
        <end position="522"/>
    </location>
</feature>
<comment type="similarity">
    <text evidence="2">Belongs to the peroxisomal membrane protein PXMP2/4 family.</text>
</comment>
<proteinExistence type="inferred from homology"/>
<evidence type="ECO:0000256" key="3">
    <source>
        <dbReference type="ARBA" id="ARBA00022692"/>
    </source>
</evidence>
<dbReference type="EMBL" id="OA882490">
    <property type="protein sequence ID" value="CAD7275635.1"/>
    <property type="molecule type" value="Genomic_DNA"/>
</dbReference>
<feature type="chain" id="PRO_5036210120" description="Mitochondrial inner membrane protein Mpv17" evidence="8">
    <location>
        <begin position="19"/>
        <end position="638"/>
    </location>
</feature>
<accession>A0A7R9BJA7</accession>
<feature type="transmembrane region" description="Helical" evidence="7">
    <location>
        <begin position="291"/>
        <end position="310"/>
    </location>
</feature>
<dbReference type="PANTHER" id="PTHR11266">
    <property type="entry name" value="PEROXISOMAL MEMBRANE PROTEIN 2, PXMP2 MPV17"/>
    <property type="match status" value="1"/>
</dbReference>
<keyword evidence="5 7" id="KW-0472">Membrane</keyword>
<evidence type="ECO:0000256" key="6">
    <source>
        <dbReference type="ARBA" id="ARBA00049743"/>
    </source>
</evidence>
<sequence>MPRMRDWVPLLWLCGTSACPASQTVFLCVVRAVADSDAVYSVPLKRDDHEWSEALLMETASCGVLHGCWDAWSDGHHVPCFKFGPFVLVGLVCKCLPSCILVPADLLLVVDCARGLDAEKIVCVELDGCVKEDLRRTCPGGFVRGLVLGLYLPQCPYCLFAGAVALGMVSVGQMLSAVVLLQETTEGPGLKNGGAVRMDHLECSDLVENFGQDGYGSYVTTLIGGAARAALQNMLVKRVVWRLIKTYDKLLDRNPRLLLGAQSGVLMAAGDFLSQTCVEGIELRNVEPYRVIRFGLIGAFIAGPGLRAWFQTLDRFIGKEKTLKKAIIKTFVDQGLLAPPVLAILVGSVHFAKTHDFEHTLEFCQHHGWEILKANWTVWPSVQLLNFYFISLQYRLLVVQCVALFWNVYLANKANKEDDYIPSRPSSPPFKLPWPSSEISGELSQNSSDNKMTAIYRVYANLLRVHPYKTQMVQTGFLMGVGDVLAQTLVEEKRLTEVDKGRALRFAAIGTIYVGPMLRGWYGVLEARFGANGAAQTVLKKVAADQLIFAPAFLSTILLAIEGFRNGIHYDKMKKFMKNTYWDVLMTNYYIWPAAQVVTFSLVPLEYRTLFVQCVALVFNTYLAYRTNVPEVPVPKIA</sequence>
<evidence type="ECO:0000256" key="7">
    <source>
        <dbReference type="SAM" id="Phobius"/>
    </source>
</evidence>
<keyword evidence="10" id="KW-1185">Reference proteome</keyword>
<evidence type="ECO:0000313" key="9">
    <source>
        <dbReference type="EMBL" id="CAD7275635.1"/>
    </source>
</evidence>
<name>A0A7R9BJA7_9CRUS</name>
<keyword evidence="4 7" id="KW-1133">Transmembrane helix</keyword>
<dbReference type="Proteomes" id="UP000678499">
    <property type="component" value="Unassembled WGS sequence"/>
</dbReference>
<protein>
    <recommendedName>
        <fullName evidence="6">Mitochondrial inner membrane protein Mpv17</fullName>
    </recommendedName>
</protein>
<feature type="signal peptide" evidence="8">
    <location>
        <begin position="1"/>
        <end position="18"/>
    </location>
</feature>
<dbReference type="PANTHER" id="PTHR11266:SF17">
    <property type="entry name" value="PROTEIN MPV17"/>
    <property type="match status" value="1"/>
</dbReference>
<keyword evidence="8" id="KW-0732">Signal</keyword>
<evidence type="ECO:0000256" key="5">
    <source>
        <dbReference type="ARBA" id="ARBA00023136"/>
    </source>
</evidence>
<dbReference type="OrthoDB" id="430207at2759"/>
<dbReference type="InterPro" id="IPR007248">
    <property type="entry name" value="Mpv17_PMP22"/>
</dbReference>
<organism evidence="9">
    <name type="scientific">Notodromas monacha</name>
    <dbReference type="NCBI Taxonomy" id="399045"/>
    <lineage>
        <taxon>Eukaryota</taxon>
        <taxon>Metazoa</taxon>
        <taxon>Ecdysozoa</taxon>
        <taxon>Arthropoda</taxon>
        <taxon>Crustacea</taxon>
        <taxon>Oligostraca</taxon>
        <taxon>Ostracoda</taxon>
        <taxon>Podocopa</taxon>
        <taxon>Podocopida</taxon>
        <taxon>Cypridocopina</taxon>
        <taxon>Cypridoidea</taxon>
        <taxon>Cyprididae</taxon>
        <taxon>Notodromas</taxon>
    </lineage>
</organism>
<evidence type="ECO:0000256" key="4">
    <source>
        <dbReference type="ARBA" id="ARBA00022989"/>
    </source>
</evidence>
<evidence type="ECO:0000256" key="8">
    <source>
        <dbReference type="SAM" id="SignalP"/>
    </source>
</evidence>
<dbReference type="EMBL" id="CAJPEX010000453">
    <property type="protein sequence ID" value="CAG0915787.1"/>
    <property type="molecule type" value="Genomic_DNA"/>
</dbReference>
<dbReference type="Pfam" id="PF04117">
    <property type="entry name" value="Mpv17_PMP22"/>
    <property type="match status" value="2"/>
</dbReference>
<dbReference type="GO" id="GO:0015267">
    <property type="term" value="F:channel activity"/>
    <property type="evidence" value="ECO:0007669"/>
    <property type="project" value="TreeGrafter"/>
</dbReference>
<keyword evidence="3 7" id="KW-0812">Transmembrane</keyword>
<gene>
    <name evidence="9" type="ORF">NMOB1V02_LOCUS3424</name>
</gene>
<dbReference type="GO" id="GO:1901858">
    <property type="term" value="P:regulation of mitochondrial DNA metabolic process"/>
    <property type="evidence" value="ECO:0007669"/>
    <property type="project" value="TreeGrafter"/>
</dbReference>
<feature type="transmembrane region" description="Helical" evidence="7">
    <location>
        <begin position="542"/>
        <end position="561"/>
    </location>
</feature>
<dbReference type="PROSITE" id="PS51257">
    <property type="entry name" value="PROKAR_LIPOPROTEIN"/>
    <property type="match status" value="1"/>
</dbReference>
<feature type="transmembrane region" description="Helical" evidence="7">
    <location>
        <begin position="385"/>
        <end position="406"/>
    </location>
</feature>
<dbReference type="GO" id="GO:0016020">
    <property type="term" value="C:membrane"/>
    <property type="evidence" value="ECO:0007669"/>
    <property type="project" value="UniProtKB-SubCell"/>
</dbReference>
<comment type="subcellular location">
    <subcellularLocation>
        <location evidence="1">Membrane</location>
        <topology evidence="1">Multi-pass membrane protein</topology>
    </subcellularLocation>
</comment>
<dbReference type="AlphaFoldDB" id="A0A7R9BJA7"/>
<evidence type="ECO:0000256" key="1">
    <source>
        <dbReference type="ARBA" id="ARBA00004141"/>
    </source>
</evidence>
<feature type="transmembrane region" description="Helical" evidence="7">
    <location>
        <begin position="331"/>
        <end position="352"/>
    </location>
</feature>